<protein>
    <submittedName>
        <fullName evidence="1">Uncharacterized protein</fullName>
    </submittedName>
</protein>
<organism evidence="1 2">
    <name type="scientific">Lentinula guzmanii</name>
    <dbReference type="NCBI Taxonomy" id="2804957"/>
    <lineage>
        <taxon>Eukaryota</taxon>
        <taxon>Fungi</taxon>
        <taxon>Dikarya</taxon>
        <taxon>Basidiomycota</taxon>
        <taxon>Agaricomycotina</taxon>
        <taxon>Agaricomycetes</taxon>
        <taxon>Agaricomycetidae</taxon>
        <taxon>Agaricales</taxon>
        <taxon>Marasmiineae</taxon>
        <taxon>Omphalotaceae</taxon>
        <taxon>Lentinula</taxon>
    </lineage>
</organism>
<accession>A0AA38K068</accession>
<evidence type="ECO:0000313" key="1">
    <source>
        <dbReference type="EMBL" id="KAJ3736163.1"/>
    </source>
</evidence>
<dbReference type="EMBL" id="JANVFO010000006">
    <property type="protein sequence ID" value="KAJ3736163.1"/>
    <property type="molecule type" value="Genomic_DNA"/>
</dbReference>
<reference evidence="1" key="2">
    <citation type="journal article" date="2023" name="Proc. Natl. Acad. Sci. U.S.A.">
        <title>A global phylogenomic analysis of the shiitake genus Lentinula.</title>
        <authorList>
            <person name="Sierra-Patev S."/>
            <person name="Min B."/>
            <person name="Naranjo-Ortiz M."/>
            <person name="Looney B."/>
            <person name="Konkel Z."/>
            <person name="Slot J.C."/>
            <person name="Sakamoto Y."/>
            <person name="Steenwyk J.L."/>
            <person name="Rokas A."/>
            <person name="Carro J."/>
            <person name="Camarero S."/>
            <person name="Ferreira P."/>
            <person name="Molpeceres G."/>
            <person name="Ruiz-Duenas F.J."/>
            <person name="Serrano A."/>
            <person name="Henrissat B."/>
            <person name="Drula E."/>
            <person name="Hughes K.W."/>
            <person name="Mata J.L."/>
            <person name="Ishikawa N.K."/>
            <person name="Vargas-Isla R."/>
            <person name="Ushijima S."/>
            <person name="Smith C.A."/>
            <person name="Donoghue J."/>
            <person name="Ahrendt S."/>
            <person name="Andreopoulos W."/>
            <person name="He G."/>
            <person name="LaButti K."/>
            <person name="Lipzen A."/>
            <person name="Ng V."/>
            <person name="Riley R."/>
            <person name="Sandor L."/>
            <person name="Barry K."/>
            <person name="Martinez A.T."/>
            <person name="Xiao Y."/>
            <person name="Gibbons J.G."/>
            <person name="Terashima K."/>
            <person name="Grigoriev I.V."/>
            <person name="Hibbett D."/>
        </authorList>
    </citation>
    <scope>NUCLEOTIDE SEQUENCE</scope>
    <source>
        <strain evidence="1">ET3784</strain>
    </source>
</reference>
<evidence type="ECO:0000313" key="2">
    <source>
        <dbReference type="Proteomes" id="UP001176059"/>
    </source>
</evidence>
<comment type="caution">
    <text evidence="1">The sequence shown here is derived from an EMBL/GenBank/DDBJ whole genome shotgun (WGS) entry which is preliminary data.</text>
</comment>
<dbReference type="Proteomes" id="UP001176059">
    <property type="component" value="Unassembled WGS sequence"/>
</dbReference>
<dbReference type="AlphaFoldDB" id="A0AA38K068"/>
<sequence length="132" mass="14481">MEDKLVLDSLDIYNIPASTSDSKGFQKKREETAFATYPMSPVILNLTHPEEEEGKNLPHSLQISKESTGKDFVQGLGNQIEKVADQVHLVGPLESEFGGVEAIGPQAWERGKDAVWKVVTVFLPNINNSSAT</sequence>
<reference evidence="1" key="1">
    <citation type="submission" date="2022-08" db="EMBL/GenBank/DDBJ databases">
        <authorList>
            <consortium name="DOE Joint Genome Institute"/>
            <person name="Min B."/>
            <person name="Sierra-Patev S."/>
            <person name="Naranjo-Ortiz M."/>
            <person name="Looney B."/>
            <person name="Konkel Z."/>
            <person name="Slot J.C."/>
            <person name="Sakamoto Y."/>
            <person name="Steenwyk J.L."/>
            <person name="Rokas A."/>
            <person name="Carro J."/>
            <person name="Camarero S."/>
            <person name="Ferreira P."/>
            <person name="Molpeceres G."/>
            <person name="Ruiz-duenas F.J."/>
            <person name="Serrano A."/>
            <person name="Henrissat B."/>
            <person name="Drula E."/>
            <person name="Hughes K.W."/>
            <person name="Mata J.L."/>
            <person name="Ishikawa N.K."/>
            <person name="Vargas-Isla R."/>
            <person name="Ushijima S."/>
            <person name="Smith C.A."/>
            <person name="Ahrendt S."/>
            <person name="Andreopoulos W."/>
            <person name="He G."/>
            <person name="LaButti K."/>
            <person name="Lipzen A."/>
            <person name="Ng V."/>
            <person name="Riley R."/>
            <person name="Sandor L."/>
            <person name="Barry K."/>
            <person name="Martinez A.T."/>
            <person name="Xiao Y."/>
            <person name="Gibbons J.G."/>
            <person name="Terashima K."/>
            <person name="Hibbett D.S."/>
            <person name="Grigoriev I.V."/>
        </authorList>
    </citation>
    <scope>NUCLEOTIDE SEQUENCE</scope>
    <source>
        <strain evidence="1">ET3784</strain>
    </source>
</reference>
<gene>
    <name evidence="1" type="ORF">DFJ43DRAFT_1036494</name>
</gene>
<proteinExistence type="predicted"/>
<keyword evidence="2" id="KW-1185">Reference proteome</keyword>
<name>A0AA38K068_9AGAR</name>